<dbReference type="FunFam" id="1.20.1640.10:FF:000001">
    <property type="entry name" value="Efflux pump membrane transporter"/>
    <property type="match status" value="1"/>
</dbReference>
<dbReference type="Pfam" id="PF00873">
    <property type="entry name" value="ACR_tran"/>
    <property type="match status" value="1"/>
</dbReference>
<proteinExistence type="inferred from homology"/>
<dbReference type="Gene3D" id="1.20.1640.10">
    <property type="entry name" value="Multidrug efflux transporter AcrB transmembrane domain"/>
    <property type="match status" value="2"/>
</dbReference>
<dbReference type="Gene3D" id="3.30.70.1320">
    <property type="entry name" value="Multidrug efflux transporter AcrB pore domain like"/>
    <property type="match status" value="1"/>
</dbReference>
<reference evidence="10" key="1">
    <citation type="submission" date="2020-06" db="EMBL/GenBank/DDBJ databases">
        <authorList>
            <person name="Dong N."/>
        </authorList>
    </citation>
    <scope>NUCLEOTIDE SEQUENCE</scope>
    <source>
        <strain evidence="10">R655-4</strain>
    </source>
</reference>
<keyword evidence="7 9" id="KW-1133">Transmembrane helix</keyword>
<evidence type="ECO:0000256" key="9">
    <source>
        <dbReference type="SAM" id="Phobius"/>
    </source>
</evidence>
<evidence type="ECO:0000256" key="3">
    <source>
        <dbReference type="ARBA" id="ARBA00022448"/>
    </source>
</evidence>
<dbReference type="SUPFAM" id="SSF82693">
    <property type="entry name" value="Multidrug efflux transporter AcrB pore domain, PN1, PN2, PC1 and PC2 subdomains"/>
    <property type="match status" value="4"/>
</dbReference>
<evidence type="ECO:0000256" key="7">
    <source>
        <dbReference type="ARBA" id="ARBA00022989"/>
    </source>
</evidence>
<dbReference type="InterPro" id="IPR004764">
    <property type="entry name" value="MdtF-like"/>
</dbReference>
<protein>
    <submittedName>
        <fullName evidence="10">Efflux RND transporter permease subunit</fullName>
    </submittedName>
</protein>
<feature type="transmembrane region" description="Helical" evidence="9">
    <location>
        <begin position="926"/>
        <end position="951"/>
    </location>
</feature>
<evidence type="ECO:0000256" key="2">
    <source>
        <dbReference type="ARBA" id="ARBA00010942"/>
    </source>
</evidence>
<evidence type="ECO:0000313" key="10">
    <source>
        <dbReference type="EMBL" id="MDM1071640.1"/>
    </source>
</evidence>
<dbReference type="SUPFAM" id="SSF82866">
    <property type="entry name" value="Multidrug efflux transporter AcrB transmembrane domain"/>
    <property type="match status" value="2"/>
</dbReference>
<dbReference type="Gene3D" id="3.30.70.1430">
    <property type="entry name" value="Multidrug efflux transporter AcrB pore domain"/>
    <property type="match status" value="2"/>
</dbReference>
<feature type="transmembrane region" description="Helical" evidence="9">
    <location>
        <begin position="437"/>
        <end position="457"/>
    </location>
</feature>
<name>A0AAJ1QCS9_9FLAO</name>
<feature type="transmembrane region" description="Helical" evidence="9">
    <location>
        <begin position="365"/>
        <end position="385"/>
    </location>
</feature>
<feature type="transmembrane region" description="Helical" evidence="9">
    <location>
        <begin position="896"/>
        <end position="920"/>
    </location>
</feature>
<feature type="transmembrane region" description="Helical" evidence="9">
    <location>
        <begin position="469"/>
        <end position="496"/>
    </location>
</feature>
<dbReference type="Gene3D" id="3.30.70.1440">
    <property type="entry name" value="Multidrug efflux transporter AcrB pore domain"/>
    <property type="match status" value="1"/>
</dbReference>
<dbReference type="InterPro" id="IPR001036">
    <property type="entry name" value="Acrflvin-R"/>
</dbReference>
<feature type="transmembrane region" description="Helical" evidence="9">
    <location>
        <begin position="9"/>
        <end position="28"/>
    </location>
</feature>
<keyword evidence="3" id="KW-0813">Transport</keyword>
<feature type="transmembrane region" description="Helical" evidence="9">
    <location>
        <begin position="1003"/>
        <end position="1029"/>
    </location>
</feature>
<keyword evidence="6 9" id="KW-0812">Transmembrane</keyword>
<comment type="caution">
    <text evidence="10">The sequence shown here is derived from an EMBL/GenBank/DDBJ whole genome shotgun (WGS) entry which is preliminary data.</text>
</comment>
<dbReference type="GO" id="GO:0015562">
    <property type="term" value="F:efflux transmembrane transporter activity"/>
    <property type="evidence" value="ECO:0007669"/>
    <property type="project" value="InterPro"/>
</dbReference>
<dbReference type="AlphaFoldDB" id="A0AAJ1QCS9"/>
<reference evidence="10" key="2">
    <citation type="journal article" date="2022" name="Sci. Total Environ.">
        <title>Prevalence, transmission, and molecular epidemiology of tet(X)-positive bacteria among humans, animals, and environmental niches in China: An epidemiological, and genomic-based study.</title>
        <authorList>
            <person name="Dong N."/>
            <person name="Zeng Y."/>
            <person name="Cai C."/>
            <person name="Sun C."/>
            <person name="Lu J."/>
            <person name="Liu C."/>
            <person name="Zhou H."/>
            <person name="Sun Q."/>
            <person name="Shu L."/>
            <person name="Wang H."/>
            <person name="Wang Y."/>
            <person name="Wang S."/>
            <person name="Wu C."/>
            <person name="Chan E.W."/>
            <person name="Chen G."/>
            <person name="Shen Z."/>
            <person name="Chen S."/>
            <person name="Zhang R."/>
        </authorList>
    </citation>
    <scope>NUCLEOTIDE SEQUENCE</scope>
    <source>
        <strain evidence="10">R655-4</strain>
    </source>
</reference>
<accession>A0AAJ1QCS9</accession>
<evidence type="ECO:0000256" key="6">
    <source>
        <dbReference type="ARBA" id="ARBA00022692"/>
    </source>
</evidence>
<evidence type="ECO:0000313" key="11">
    <source>
        <dbReference type="Proteomes" id="UP001170959"/>
    </source>
</evidence>
<evidence type="ECO:0000256" key="5">
    <source>
        <dbReference type="ARBA" id="ARBA00022519"/>
    </source>
</evidence>
<dbReference type="RefSeq" id="WP_286491954.1">
    <property type="nucleotide sequence ID" value="NZ_JACAGJ010000001.1"/>
</dbReference>
<sequence length="1045" mass="114653">MFQKIIKKPVLATVISIILVMLGVLGLLRIPMTQFPEIAPPTVFVSGTYPGANAESVIRSVVTPLEQAINGVENMEYISSSAANDGSFSITIIFKQGVDPDQAAVNVQNRVAQINSQLPQEVIRLGLTTTKQQTSYLMIVNVNSEKPEKYDEGFLQNYVNINLIPELKRIPGVGNVSLFGSKEYSVRVWLEPTKLASYGLVPSDVEAAIQQYSFEASPGTLGEESDATLQYTLRYKGKLNKPDEFEKIILRSKTDGAILRLGDVARIEFGLSNYSSDTFTDGKPSVVFAVIQASGSNANNIAVEVNKSLESFQQNALDGIKYDMIQNMKDRLDTSVTQMKMTLIEAFFLVFIVVLIFLQDFRSTIIPAIAVPVSIIGTFFFIYLIGFSINVLTLFALVLAIGIVVDDAIVVVEAVHAKMQQTGEPAKTATASAMSEISGAIVSITLVMSAVFLPVGFMEGPAGIFYKQFSYTLAIAILISAVNALTLSPALCALLLKNHHTTENEEKKKFTQRFADAFNASFERLTDKYIDAVTFLGKKKLIAICSLVLISLGSFFLMNNAQKGFVPEEDDNNLSFVVNLQAGANKQFITTEMEKATKMVLKMTEVKSISTVSGFNLFTNGAAPNAAMGFITLKQPKERGEISDINEVMHKIENEIKGKIKGEFLIFRNPAVEGFGTAGGVEFVLQDRMSGSITDFEKVSKKVIESINKRPEIGMAFTTFRSDFPQFDVELDEDKIQQLGLTPKEVMDALQLYLTGSQTTDFIRFGRLYRVNVRSEADYRKNEAALNQMMIRNNLNQMVPISTLVTLKKVFGPQDISRYNLYNSIKVNVNAAEDVSTGKVMNAIDEVLKEELPKGYSYEYSGLALQEKNSGSQMIFIFGLSILFIYFLLAGQYESYVLPLAVLFSLPTGILGVFIATGLTGLDNNIYVQISLVMLVGLLAKNAILIVEFAMQQRRAGLSIFDAAIAGARMRLRPILMTSFAFVAGLVPLMFATGGTAIGNKSISISAAGGMFSGVLLGILIIPVLYMIFQSLQDKISGNKNRTDE</sequence>
<keyword evidence="4" id="KW-1003">Cell membrane</keyword>
<feature type="transmembrane region" description="Helical" evidence="9">
    <location>
        <begin position="391"/>
        <end position="416"/>
    </location>
</feature>
<comment type="similarity">
    <text evidence="2">Belongs to the resistance-nodulation-cell division (RND) (TC 2.A.6) family.</text>
</comment>
<keyword evidence="5" id="KW-0997">Cell inner membrane</keyword>
<feature type="transmembrane region" description="Helical" evidence="9">
    <location>
        <begin position="871"/>
        <end position="889"/>
    </location>
</feature>
<evidence type="ECO:0000256" key="8">
    <source>
        <dbReference type="ARBA" id="ARBA00023136"/>
    </source>
</evidence>
<dbReference type="GO" id="GO:0042910">
    <property type="term" value="F:xenobiotic transmembrane transporter activity"/>
    <property type="evidence" value="ECO:0007669"/>
    <property type="project" value="TreeGrafter"/>
</dbReference>
<gene>
    <name evidence="10" type="ORF">HX001_03930</name>
</gene>
<dbReference type="PANTHER" id="PTHR32063:SF9">
    <property type="entry name" value="SIMILAR TO MULTIDRUG RESISTANCE PROTEIN MEXB"/>
    <property type="match status" value="1"/>
</dbReference>
<feature type="transmembrane region" description="Helical" evidence="9">
    <location>
        <begin position="341"/>
        <end position="358"/>
    </location>
</feature>
<feature type="transmembrane region" description="Helical" evidence="9">
    <location>
        <begin position="541"/>
        <end position="558"/>
    </location>
</feature>
<dbReference type="GO" id="GO:0009636">
    <property type="term" value="P:response to toxic substance"/>
    <property type="evidence" value="ECO:0007669"/>
    <property type="project" value="UniProtKB-ARBA"/>
</dbReference>
<dbReference type="NCBIfam" id="TIGR00915">
    <property type="entry name" value="2A0602"/>
    <property type="match status" value="1"/>
</dbReference>
<dbReference type="SUPFAM" id="SSF82714">
    <property type="entry name" value="Multidrug efflux transporter AcrB TolC docking domain, DN and DC subdomains"/>
    <property type="match status" value="2"/>
</dbReference>
<evidence type="ECO:0000256" key="1">
    <source>
        <dbReference type="ARBA" id="ARBA00004429"/>
    </source>
</evidence>
<dbReference type="GO" id="GO:0005886">
    <property type="term" value="C:plasma membrane"/>
    <property type="evidence" value="ECO:0007669"/>
    <property type="project" value="UniProtKB-SubCell"/>
</dbReference>
<organism evidence="10 11">
    <name type="scientific">Empedobacter brevis</name>
    <dbReference type="NCBI Taxonomy" id="247"/>
    <lineage>
        <taxon>Bacteria</taxon>
        <taxon>Pseudomonadati</taxon>
        <taxon>Bacteroidota</taxon>
        <taxon>Flavobacteriia</taxon>
        <taxon>Flavobacteriales</taxon>
        <taxon>Weeksellaceae</taxon>
        <taxon>Empedobacter</taxon>
    </lineage>
</organism>
<dbReference type="PRINTS" id="PR00702">
    <property type="entry name" value="ACRIFLAVINRP"/>
</dbReference>
<dbReference type="EMBL" id="JACAGJ010000001">
    <property type="protein sequence ID" value="MDM1071640.1"/>
    <property type="molecule type" value="Genomic_DNA"/>
</dbReference>
<evidence type="ECO:0000256" key="4">
    <source>
        <dbReference type="ARBA" id="ARBA00022475"/>
    </source>
</evidence>
<dbReference type="FunFam" id="3.30.70.1430:FF:000001">
    <property type="entry name" value="Efflux pump membrane transporter"/>
    <property type="match status" value="1"/>
</dbReference>
<dbReference type="Proteomes" id="UP001170959">
    <property type="component" value="Unassembled WGS sequence"/>
</dbReference>
<keyword evidence="8 9" id="KW-0472">Membrane</keyword>
<feature type="transmembrane region" description="Helical" evidence="9">
    <location>
        <begin position="972"/>
        <end position="991"/>
    </location>
</feature>
<dbReference type="PANTHER" id="PTHR32063">
    <property type="match status" value="1"/>
</dbReference>
<comment type="subcellular location">
    <subcellularLocation>
        <location evidence="1">Cell inner membrane</location>
        <topology evidence="1">Multi-pass membrane protein</topology>
    </subcellularLocation>
</comment>
<dbReference type="Gene3D" id="3.30.2090.10">
    <property type="entry name" value="Multidrug efflux transporter AcrB TolC docking domain, DN and DC subdomains"/>
    <property type="match status" value="2"/>
</dbReference>
<dbReference type="InterPro" id="IPR027463">
    <property type="entry name" value="AcrB_DN_DC_subdom"/>
</dbReference>